<comment type="caution">
    <text evidence="1">The sequence shown here is derived from an EMBL/GenBank/DDBJ whole genome shotgun (WGS) entry which is preliminary data.</text>
</comment>
<protein>
    <submittedName>
        <fullName evidence="1">Uncharacterized protein</fullName>
    </submittedName>
</protein>
<evidence type="ECO:0000313" key="1">
    <source>
        <dbReference type="EMBL" id="MEB8514715.1"/>
    </source>
</evidence>
<dbReference type="RefSeq" id="WP_226844669.1">
    <property type="nucleotide sequence ID" value="NZ_JAAZUC010000120.1"/>
</dbReference>
<dbReference type="EMBL" id="JAQGFR010000229">
    <property type="protein sequence ID" value="MEB8514715.1"/>
    <property type="molecule type" value="Genomic_DNA"/>
</dbReference>
<proteinExistence type="predicted"/>
<sequence>MARAQVLLPLAEVPTVKMINGEGFSSNSIVYLTCIVCEYGGTVRLIAT</sequence>
<dbReference type="Proteomes" id="UP001308776">
    <property type="component" value="Unassembled WGS sequence"/>
</dbReference>
<evidence type="ECO:0000313" key="2">
    <source>
        <dbReference type="Proteomes" id="UP001308776"/>
    </source>
</evidence>
<gene>
    <name evidence="1" type="ORF">OW717_11785</name>
</gene>
<organism evidence="1 2">
    <name type="scientific">Acidithiobacillus ferriphilus</name>
    <dbReference type="NCBI Taxonomy" id="1689834"/>
    <lineage>
        <taxon>Bacteria</taxon>
        <taxon>Pseudomonadati</taxon>
        <taxon>Pseudomonadota</taxon>
        <taxon>Acidithiobacillia</taxon>
        <taxon>Acidithiobacillales</taxon>
        <taxon>Acidithiobacillaceae</taxon>
        <taxon>Acidithiobacillus</taxon>
    </lineage>
</organism>
<keyword evidence="2" id="KW-1185">Reference proteome</keyword>
<accession>A0ABU6FRM5</accession>
<reference evidence="1 2" key="1">
    <citation type="submission" date="2022-11" db="EMBL/GenBank/DDBJ databases">
        <title>Comparative genomics analysis of Acidithiobacillus ferriphilus.</title>
        <authorList>
            <person name="Ma L."/>
        </authorList>
    </citation>
    <scope>NUCLEOTIDE SEQUENCE [LARGE SCALE GENOMIC DNA]</scope>
    <source>
        <strain evidence="1 2">DY15</strain>
    </source>
</reference>
<name>A0ABU6FRM5_9PROT</name>